<evidence type="ECO:0000259" key="7">
    <source>
        <dbReference type="Pfam" id="PF00884"/>
    </source>
</evidence>
<keyword evidence="4 6" id="KW-1133">Transmembrane helix</keyword>
<comment type="subcellular location">
    <subcellularLocation>
        <location evidence="1">Cell membrane</location>
        <topology evidence="1">Multi-pass membrane protein</topology>
    </subcellularLocation>
</comment>
<dbReference type="EC" id="2.7.8.-" evidence="8"/>
<keyword evidence="3 6" id="KW-0812">Transmembrane</keyword>
<dbReference type="Pfam" id="PF00884">
    <property type="entry name" value="Sulfatase"/>
    <property type="match status" value="1"/>
</dbReference>
<sequence>MTTNLNTTKHGLKKPWMIRSAIQLAPAAVVFSALAFTLTMRISYINDNFGDAVNCSHCFTENVVIFDAPFLFALSALFMLSITKTPVLLRIIARLTALLGALLYMGDHIISQNMFTRLQLADISTYGSQVGLIAEHLNNTNFLGLPVLAAMILSGIISLLFVFLPRYSIPTKYSVSGLSLSLLCSAIAFVIPPTVYVHNWAMRNVVSANLTPGVAQEYSAEYRHALPLRPRQTCRAHAPKNDIILLILESWSPYQSALWGGEKNWTPRLDDIAKKNTYFSQFYAAGFSTNEGLASILTGLEAYSPINPFFASTPFQGLWSNTQSTAPRYITDSGYHSAFLTTGNLSFAKKGEWLSNIGFEYVEGHQASFYNGLPRLHFGAAADEHLYARTLAYLDKHKNSDTPLFVTVETVSSHQPFIHPHTGERDIQAVFEYMDSTAADFYQNLDSSGFFTAGGMLIVVSDHRSMTPISQDEQKELGHLAASKIPAFIVFHGAPAVEIDDLAHQADILPTLKSHISGKECTIPDKLNLISGATQQKDRCVFHARGDQRDHIDVICASGSGTIKLSGDNSHFIYSKHLTQNQKAMSLLKLADMRIALTENQKKWSATR</sequence>
<keyword evidence="2" id="KW-1003">Cell membrane</keyword>
<feature type="transmembrane region" description="Helical" evidence="6">
    <location>
        <begin position="87"/>
        <end position="106"/>
    </location>
</feature>
<keyword evidence="5 6" id="KW-0472">Membrane</keyword>
<proteinExistence type="predicted"/>
<dbReference type="EMBL" id="JBHRTL010000031">
    <property type="protein sequence ID" value="MFC3156798.1"/>
    <property type="molecule type" value="Genomic_DNA"/>
</dbReference>
<organism evidence="8 9">
    <name type="scientific">Gilvimarinus japonicus</name>
    <dbReference type="NCBI Taxonomy" id="1796469"/>
    <lineage>
        <taxon>Bacteria</taxon>
        <taxon>Pseudomonadati</taxon>
        <taxon>Pseudomonadota</taxon>
        <taxon>Gammaproteobacteria</taxon>
        <taxon>Cellvibrionales</taxon>
        <taxon>Cellvibrionaceae</taxon>
        <taxon>Gilvimarinus</taxon>
    </lineage>
</organism>
<reference evidence="9" key="1">
    <citation type="journal article" date="2019" name="Int. J. Syst. Evol. Microbiol.">
        <title>The Global Catalogue of Microorganisms (GCM) 10K type strain sequencing project: providing services to taxonomists for standard genome sequencing and annotation.</title>
        <authorList>
            <consortium name="The Broad Institute Genomics Platform"/>
            <consortium name="The Broad Institute Genome Sequencing Center for Infectious Disease"/>
            <person name="Wu L."/>
            <person name="Ma J."/>
        </authorList>
    </citation>
    <scope>NUCLEOTIDE SEQUENCE [LARGE SCALE GENOMIC DNA]</scope>
    <source>
        <strain evidence="9">KCTC 52141</strain>
    </source>
</reference>
<evidence type="ECO:0000256" key="4">
    <source>
        <dbReference type="ARBA" id="ARBA00022989"/>
    </source>
</evidence>
<evidence type="ECO:0000313" key="8">
    <source>
        <dbReference type="EMBL" id="MFC3156798.1"/>
    </source>
</evidence>
<protein>
    <submittedName>
        <fullName evidence="8">LTA synthase family protein</fullName>
        <ecNumber evidence="8">2.7.8.-</ecNumber>
    </submittedName>
</protein>
<feature type="transmembrane region" description="Helical" evidence="6">
    <location>
        <begin position="21"/>
        <end position="43"/>
    </location>
</feature>
<feature type="transmembrane region" description="Helical" evidence="6">
    <location>
        <begin position="142"/>
        <end position="163"/>
    </location>
</feature>
<dbReference type="PANTHER" id="PTHR47371:SF3">
    <property type="entry name" value="PHOSPHOGLYCEROL TRANSFERASE I"/>
    <property type="match status" value="1"/>
</dbReference>
<gene>
    <name evidence="8" type="ORF">ACFOEB_16430</name>
</gene>
<dbReference type="RefSeq" id="WP_382418195.1">
    <property type="nucleotide sequence ID" value="NZ_AP031500.1"/>
</dbReference>
<keyword evidence="8" id="KW-0808">Transferase</keyword>
<keyword evidence="9" id="KW-1185">Reference proteome</keyword>
<dbReference type="InterPro" id="IPR000917">
    <property type="entry name" value="Sulfatase_N"/>
</dbReference>
<dbReference type="PANTHER" id="PTHR47371">
    <property type="entry name" value="LIPOTEICHOIC ACID SYNTHASE"/>
    <property type="match status" value="1"/>
</dbReference>
<evidence type="ECO:0000256" key="5">
    <source>
        <dbReference type="ARBA" id="ARBA00023136"/>
    </source>
</evidence>
<evidence type="ECO:0000256" key="2">
    <source>
        <dbReference type="ARBA" id="ARBA00022475"/>
    </source>
</evidence>
<accession>A0ABV7HSF1</accession>
<dbReference type="InterPro" id="IPR050448">
    <property type="entry name" value="OpgB/LTA_synthase_biosynth"/>
</dbReference>
<evidence type="ECO:0000256" key="3">
    <source>
        <dbReference type="ARBA" id="ARBA00022692"/>
    </source>
</evidence>
<feature type="transmembrane region" description="Helical" evidence="6">
    <location>
        <begin position="175"/>
        <end position="196"/>
    </location>
</feature>
<comment type="caution">
    <text evidence="8">The sequence shown here is derived from an EMBL/GenBank/DDBJ whole genome shotgun (WGS) entry which is preliminary data.</text>
</comment>
<feature type="domain" description="Sulfatase N-terminal" evidence="7">
    <location>
        <begin position="242"/>
        <end position="515"/>
    </location>
</feature>
<evidence type="ECO:0000256" key="6">
    <source>
        <dbReference type="SAM" id="Phobius"/>
    </source>
</evidence>
<dbReference type="SUPFAM" id="SSF53649">
    <property type="entry name" value="Alkaline phosphatase-like"/>
    <property type="match status" value="1"/>
</dbReference>
<dbReference type="GO" id="GO:0016740">
    <property type="term" value="F:transferase activity"/>
    <property type="evidence" value="ECO:0007669"/>
    <property type="project" value="UniProtKB-KW"/>
</dbReference>
<evidence type="ECO:0000313" key="9">
    <source>
        <dbReference type="Proteomes" id="UP001595548"/>
    </source>
</evidence>
<dbReference type="Gene3D" id="3.40.720.10">
    <property type="entry name" value="Alkaline Phosphatase, subunit A"/>
    <property type="match status" value="1"/>
</dbReference>
<name>A0ABV7HSF1_9GAMM</name>
<dbReference type="Proteomes" id="UP001595548">
    <property type="component" value="Unassembled WGS sequence"/>
</dbReference>
<feature type="transmembrane region" description="Helical" evidence="6">
    <location>
        <begin position="63"/>
        <end position="80"/>
    </location>
</feature>
<evidence type="ECO:0000256" key="1">
    <source>
        <dbReference type="ARBA" id="ARBA00004651"/>
    </source>
</evidence>
<dbReference type="InterPro" id="IPR017850">
    <property type="entry name" value="Alkaline_phosphatase_core_sf"/>
</dbReference>